<comment type="similarity">
    <text evidence="2">Belongs to the UDP-N-acetylglucosamine 2-epimerase family.</text>
</comment>
<dbReference type="Gene3D" id="3.40.50.2000">
    <property type="entry name" value="Glycogen Phosphorylase B"/>
    <property type="match status" value="1"/>
</dbReference>
<dbReference type="SUPFAM" id="SSF53756">
    <property type="entry name" value="UDP-Glycosyltransferase/glycogen phosphorylase"/>
    <property type="match status" value="1"/>
</dbReference>
<dbReference type="PANTHER" id="PTHR43174:SF2">
    <property type="entry name" value="UDP-N-ACETYLGLUCOSAMINE 2-EPIMERASE"/>
    <property type="match status" value="1"/>
</dbReference>
<accession>X1SLH3</accession>
<feature type="domain" description="UDP-N-acetylglucosamine 2-epimerase" evidence="4">
    <location>
        <begin position="1"/>
        <end position="80"/>
    </location>
</feature>
<evidence type="ECO:0000256" key="3">
    <source>
        <dbReference type="ARBA" id="ARBA00038858"/>
    </source>
</evidence>
<gene>
    <name evidence="5" type="ORF">S12H4_16129</name>
</gene>
<dbReference type="EMBL" id="BARW01007784">
    <property type="protein sequence ID" value="GAI76215.1"/>
    <property type="molecule type" value="Genomic_DNA"/>
</dbReference>
<proteinExistence type="inferred from homology"/>
<organism evidence="5">
    <name type="scientific">marine sediment metagenome</name>
    <dbReference type="NCBI Taxonomy" id="412755"/>
    <lineage>
        <taxon>unclassified sequences</taxon>
        <taxon>metagenomes</taxon>
        <taxon>ecological metagenomes</taxon>
    </lineage>
</organism>
<dbReference type="EC" id="5.1.3.14" evidence="3"/>
<reference evidence="5" key="1">
    <citation type="journal article" date="2014" name="Front. Microbiol.">
        <title>High frequency of phylogenetically diverse reductive dehalogenase-homologous genes in deep subseafloor sedimentary metagenomes.</title>
        <authorList>
            <person name="Kawai M."/>
            <person name="Futagami T."/>
            <person name="Toyoda A."/>
            <person name="Takaki Y."/>
            <person name="Nishi S."/>
            <person name="Hori S."/>
            <person name="Arai W."/>
            <person name="Tsubouchi T."/>
            <person name="Morono Y."/>
            <person name="Uchiyama I."/>
            <person name="Ito T."/>
            <person name="Fujiyama A."/>
            <person name="Inagaki F."/>
            <person name="Takami H."/>
        </authorList>
    </citation>
    <scope>NUCLEOTIDE SEQUENCE</scope>
    <source>
        <strain evidence="5">Expedition CK06-06</strain>
    </source>
</reference>
<sequence length="215" mass="23760">QHIPVGHVEAGLRTRNRYNPFPEEINRRMAGVLATWHFAPTERAAAALRAEQVAEENIFVTGNTVVDALLMTVRRHAKAHKVGSPPSKRTAKYLDAILVDHEACEIAQKMTVRFDGGYDRLGLLGLGQKTQPGQGLEHIDFVKNARVLPPHILEMNALKRNHVCLPQSRSKQLSPTNWQQVKSFQIEPLLIEANGAAQPKCAHYAPSVHEGPGPA</sequence>
<protein>
    <recommendedName>
        <fullName evidence="3">UDP-N-acetylglucosamine 2-epimerase (non-hydrolyzing)</fullName>
        <ecNumber evidence="3">5.1.3.14</ecNumber>
    </recommendedName>
</protein>
<comment type="caution">
    <text evidence="5">The sequence shown here is derived from an EMBL/GenBank/DDBJ whole genome shotgun (WGS) entry which is preliminary data.</text>
</comment>
<dbReference type="GO" id="GO:0008761">
    <property type="term" value="F:UDP-N-acetylglucosamine 2-epimerase activity"/>
    <property type="evidence" value="ECO:0007669"/>
    <property type="project" value="UniProtKB-EC"/>
</dbReference>
<dbReference type="AlphaFoldDB" id="X1SLH3"/>
<evidence type="ECO:0000313" key="5">
    <source>
        <dbReference type="EMBL" id="GAI76215.1"/>
    </source>
</evidence>
<dbReference type="PANTHER" id="PTHR43174">
    <property type="entry name" value="UDP-N-ACETYLGLUCOSAMINE 2-EPIMERASE"/>
    <property type="match status" value="1"/>
</dbReference>
<keyword evidence="1" id="KW-0413">Isomerase</keyword>
<name>X1SLH3_9ZZZZ</name>
<evidence type="ECO:0000256" key="2">
    <source>
        <dbReference type="ARBA" id="ARBA00038209"/>
    </source>
</evidence>
<evidence type="ECO:0000259" key="4">
    <source>
        <dbReference type="Pfam" id="PF02350"/>
    </source>
</evidence>
<dbReference type="Pfam" id="PF02350">
    <property type="entry name" value="Epimerase_2"/>
    <property type="match status" value="1"/>
</dbReference>
<dbReference type="InterPro" id="IPR003331">
    <property type="entry name" value="UDP_GlcNAc_Epimerase_2_dom"/>
</dbReference>
<evidence type="ECO:0000256" key="1">
    <source>
        <dbReference type="ARBA" id="ARBA00023235"/>
    </source>
</evidence>
<dbReference type="InterPro" id="IPR029767">
    <property type="entry name" value="WecB-like"/>
</dbReference>
<feature type="non-terminal residue" evidence="5">
    <location>
        <position position="1"/>
    </location>
</feature>